<evidence type="ECO:0000313" key="3">
    <source>
        <dbReference type="Proteomes" id="UP000005238"/>
    </source>
</evidence>
<protein>
    <recommendedName>
        <fullName evidence="1">Tc1-like transposase DDE domain-containing protein</fullName>
    </recommendedName>
</protein>
<dbReference type="Gene3D" id="3.30.420.10">
    <property type="entry name" value="Ribonuclease H-like superfamily/Ribonuclease H"/>
    <property type="match status" value="1"/>
</dbReference>
<dbReference type="GO" id="GO:0003676">
    <property type="term" value="F:nucleic acid binding"/>
    <property type="evidence" value="ECO:0007669"/>
    <property type="project" value="InterPro"/>
</dbReference>
<dbReference type="Pfam" id="PF13565">
    <property type="entry name" value="HTH_32"/>
    <property type="match status" value="1"/>
</dbReference>
<dbReference type="PANTHER" id="PTHR46564:SF1">
    <property type="entry name" value="TRANSPOSASE"/>
    <property type="match status" value="1"/>
</dbReference>
<proteinExistence type="predicted"/>
<dbReference type="eggNOG" id="ENOG502SKXZ">
    <property type="taxonomic scope" value="Eukaryota"/>
</dbReference>
<dbReference type="PANTHER" id="PTHR46564">
    <property type="entry name" value="TRANSPOSASE"/>
    <property type="match status" value="1"/>
</dbReference>
<dbReference type="EMBL" id="DS566013">
    <property type="status" value="NOT_ANNOTATED_CDS"/>
    <property type="molecule type" value="Genomic_DNA"/>
</dbReference>
<accession>H3GJA0</accession>
<dbReference type="InParanoid" id="H3GJA0"/>
<evidence type="ECO:0000313" key="2">
    <source>
        <dbReference type="EnsemblProtists" id="Phyra76221"/>
    </source>
</evidence>
<evidence type="ECO:0000259" key="1">
    <source>
        <dbReference type="Pfam" id="PF13358"/>
    </source>
</evidence>
<dbReference type="AlphaFoldDB" id="H3GJA0"/>
<dbReference type="Pfam" id="PF13358">
    <property type="entry name" value="DDE_3"/>
    <property type="match status" value="1"/>
</dbReference>
<dbReference type="InterPro" id="IPR009057">
    <property type="entry name" value="Homeodomain-like_sf"/>
</dbReference>
<dbReference type="EnsemblProtists" id="Phyra76221">
    <property type="protein sequence ID" value="Phyra76221"/>
    <property type="gene ID" value="Phyra76221"/>
</dbReference>
<dbReference type="InterPro" id="IPR047655">
    <property type="entry name" value="Transpos_IS630-like"/>
</dbReference>
<dbReference type="SUPFAM" id="SSF46689">
    <property type="entry name" value="Homeodomain-like"/>
    <property type="match status" value="1"/>
</dbReference>
<dbReference type="NCBIfam" id="NF033545">
    <property type="entry name" value="transpos_IS630"/>
    <property type="match status" value="1"/>
</dbReference>
<keyword evidence="3" id="KW-1185">Reference proteome</keyword>
<dbReference type="InterPro" id="IPR036397">
    <property type="entry name" value="RNaseH_sf"/>
</dbReference>
<organism evidence="2 3">
    <name type="scientific">Phytophthora ramorum</name>
    <name type="common">Sudden oak death agent</name>
    <dbReference type="NCBI Taxonomy" id="164328"/>
    <lineage>
        <taxon>Eukaryota</taxon>
        <taxon>Sar</taxon>
        <taxon>Stramenopiles</taxon>
        <taxon>Oomycota</taxon>
        <taxon>Peronosporomycetes</taxon>
        <taxon>Peronosporales</taxon>
        <taxon>Peronosporaceae</taxon>
        <taxon>Phytophthora</taxon>
    </lineage>
</organism>
<feature type="domain" description="Tc1-like transposase DDE" evidence="1">
    <location>
        <begin position="138"/>
        <end position="294"/>
    </location>
</feature>
<dbReference type="OMA" id="VIACETT"/>
<dbReference type="HOGENOM" id="CLU_055211_1_0_1"/>
<dbReference type="Proteomes" id="UP000005238">
    <property type="component" value="Unassembled WGS sequence"/>
</dbReference>
<reference evidence="3" key="1">
    <citation type="journal article" date="2006" name="Science">
        <title>Phytophthora genome sequences uncover evolutionary origins and mechanisms of pathogenesis.</title>
        <authorList>
            <person name="Tyler B.M."/>
            <person name="Tripathy S."/>
            <person name="Zhang X."/>
            <person name="Dehal P."/>
            <person name="Jiang R.H."/>
            <person name="Aerts A."/>
            <person name="Arredondo F.D."/>
            <person name="Baxter L."/>
            <person name="Bensasson D."/>
            <person name="Beynon J.L."/>
            <person name="Chapman J."/>
            <person name="Damasceno C.M."/>
            <person name="Dorrance A.E."/>
            <person name="Dou D."/>
            <person name="Dickerman A.W."/>
            <person name="Dubchak I.L."/>
            <person name="Garbelotto M."/>
            <person name="Gijzen M."/>
            <person name="Gordon S.G."/>
            <person name="Govers F."/>
            <person name="Grunwald N.J."/>
            <person name="Huang W."/>
            <person name="Ivors K.L."/>
            <person name="Jones R.W."/>
            <person name="Kamoun S."/>
            <person name="Krampis K."/>
            <person name="Lamour K.H."/>
            <person name="Lee M.K."/>
            <person name="McDonald W.H."/>
            <person name="Medina M."/>
            <person name="Meijer H.J."/>
            <person name="Nordberg E.K."/>
            <person name="Maclean D.J."/>
            <person name="Ospina-Giraldo M.D."/>
            <person name="Morris P.F."/>
            <person name="Phuntumart V."/>
            <person name="Putnam N.H."/>
            <person name="Rash S."/>
            <person name="Rose J.K."/>
            <person name="Sakihama Y."/>
            <person name="Salamov A.A."/>
            <person name="Savidor A."/>
            <person name="Scheuring C.F."/>
            <person name="Smith B.M."/>
            <person name="Sobral B.W."/>
            <person name="Terry A."/>
            <person name="Torto-Alalibo T.A."/>
            <person name="Win J."/>
            <person name="Xu Z."/>
            <person name="Zhang H."/>
            <person name="Grigoriev I.V."/>
            <person name="Rokhsar D.S."/>
            <person name="Boore J.L."/>
        </authorList>
    </citation>
    <scope>NUCLEOTIDE SEQUENCE [LARGE SCALE GENOMIC DNA]</scope>
    <source>
        <strain evidence="3">Pr102</strain>
    </source>
</reference>
<reference evidence="2" key="2">
    <citation type="submission" date="2015-06" db="UniProtKB">
        <authorList>
            <consortium name="EnsemblProtists"/>
        </authorList>
    </citation>
    <scope>IDENTIFICATION</scope>
    <source>
        <strain evidence="2">Pr102</strain>
    </source>
</reference>
<sequence length="329" mass="37397">MARVVRAFQEGKDWNEVATANDVNYHTARRAVHAAGAEPKQRGGLRPSSVKMTVEVMSKLEELIDEDCRMTLEQLRDRLHSDLGVDVSVASVHRALQGMLYSTKRLRIEKETMNSSVNKEKRKAFVAELNKHIKKGNMVVFQETNFNLYLSRNECWSRIGERTVVQLPPSKDSNLHVQGGVSSGFGLVLLQTREGSVKKQENARFMADLFVAALRSEEYEELQPAKVVIVTDNAPAHSEVERLAREYLAADGIVNLNKFVVLRLGPYSPMLNPIEGCWNSLKAKMRRFMAERKEEFLVRGEYVTFTEHRMQLMKEAVEFGKTVITARLV</sequence>
<name>H3GJA0_PHYRM</name>
<dbReference type="InterPro" id="IPR038717">
    <property type="entry name" value="Tc1-like_DDE_dom"/>
</dbReference>